<keyword evidence="1" id="KW-0496">Mitochondrion</keyword>
<dbReference type="AlphaFoldDB" id="A0A101M3R1"/>
<protein>
    <submittedName>
        <fullName evidence="1">Uncharacterized protein</fullName>
    </submittedName>
</protein>
<gene>
    <name evidence="1" type="ORF">ABT39_MTgene192</name>
</gene>
<organism evidence="1">
    <name type="scientific">Picea glauca</name>
    <name type="common">White spruce</name>
    <name type="synonym">Pinus glauca</name>
    <dbReference type="NCBI Taxonomy" id="3330"/>
    <lineage>
        <taxon>Eukaryota</taxon>
        <taxon>Viridiplantae</taxon>
        <taxon>Streptophyta</taxon>
        <taxon>Embryophyta</taxon>
        <taxon>Tracheophyta</taxon>
        <taxon>Spermatophyta</taxon>
        <taxon>Pinopsida</taxon>
        <taxon>Pinidae</taxon>
        <taxon>Conifers I</taxon>
        <taxon>Pinales</taxon>
        <taxon>Pinaceae</taxon>
        <taxon>Picea</taxon>
    </lineage>
</organism>
<accession>A0A101M3R1</accession>
<proteinExistence type="predicted"/>
<reference evidence="1" key="1">
    <citation type="journal article" date="2015" name="Genome Biol. Evol.">
        <title>Organellar Genomes of White Spruce (Picea glauca): Assembly and Annotation.</title>
        <authorList>
            <person name="Jackman S.D."/>
            <person name="Warren R.L."/>
            <person name="Gibb E.A."/>
            <person name="Vandervalk B.P."/>
            <person name="Mohamadi H."/>
            <person name="Chu J."/>
            <person name="Raymond A."/>
            <person name="Pleasance S."/>
            <person name="Coope R."/>
            <person name="Wildung M.R."/>
            <person name="Ritland C.E."/>
            <person name="Bousquet J."/>
            <person name="Jones S.J."/>
            <person name="Bohlmann J."/>
            <person name="Birol I."/>
        </authorList>
    </citation>
    <scope>NUCLEOTIDE SEQUENCE [LARGE SCALE GENOMIC DNA]</scope>
    <source>
        <tissue evidence="1">Flushing bud</tissue>
    </source>
</reference>
<geneLocation type="mitochondrion" evidence="1"/>
<name>A0A101M3R1_PICGL</name>
<dbReference type="EMBL" id="LKAM01000001">
    <property type="protein sequence ID" value="KUM50349.1"/>
    <property type="molecule type" value="Genomic_DNA"/>
</dbReference>
<comment type="caution">
    <text evidence="1">The sequence shown here is derived from an EMBL/GenBank/DDBJ whole genome shotgun (WGS) entry which is preliminary data.</text>
</comment>
<sequence>MYRKPELLIEWTQNQLGKMFALMLIGQELGKVMDFMLATKLELVKLLGVLPSLLSLSPPLPLWVLLYPNLPRGFHRLHTPPCSA</sequence>
<evidence type="ECO:0000313" key="1">
    <source>
        <dbReference type="EMBL" id="KUM50349.1"/>
    </source>
</evidence>